<sequence length="445" mass="49757">MFNFPKDLYTDVRIEDVFEAQARLQNDTLKENKQRQYKGAFIRIFDGDKWYYSSTTQLEQIDEEIQLLAQMATPNPQIMEHPTVMGLEVHQESCMKFEEDTLRNVSKEDQFGLLQAYGNTVKKFSEVKEYHIRYIGKSVRKTFCSSKGANIKYDKETAGIIVAYTLNVEGKRFDNAYNTSQENFEALKTLHNQVEENIKKDCTYIKEAVAVEPGKYTVVFSPTASGVFAHESFGHKSEADLMLGSETMKAEWAIGKVVGVDTLNIIDRGDLVGSGYTPYDDEGNTAKVNYLIRDGKLAGRLHTTATAGLLEETVTGNGRAMNFEFEPIVRMTTTYIDKGPLTKEELFAGVKDGIYVDDISHGSGMTAFTLAPKRAYRIREGKIAEPVTVAVVTGNVMETLHLIDGISDEVEIFSFTGGGCGKMEQYPLPVGFGGPYIRVQNLDVQ</sequence>
<dbReference type="SUPFAM" id="SSF111283">
    <property type="entry name" value="Putative modulator of DNA gyrase, PmbA/TldD"/>
    <property type="match status" value="1"/>
</dbReference>
<dbReference type="GO" id="GO:0005829">
    <property type="term" value="C:cytosol"/>
    <property type="evidence" value="ECO:0007669"/>
    <property type="project" value="TreeGrafter"/>
</dbReference>
<reference evidence="7" key="1">
    <citation type="journal article" date="2023" name="Int. J. Syst. Evol. Microbiol.">
        <title>&lt;i&gt;Holtiella tumoricola&lt;/i&gt; gen. nov. sp. nov., isolated from a human clinical sample.</title>
        <authorList>
            <person name="Allen-Vercoe E."/>
            <person name="Daigneault M.C."/>
            <person name="Vancuren S.J."/>
            <person name="Cochrane K."/>
            <person name="O'Neal L.L."/>
            <person name="Sankaranarayanan K."/>
            <person name="Lawson P.A."/>
        </authorList>
    </citation>
    <scope>NUCLEOTIDE SEQUENCE</scope>
    <source>
        <strain evidence="7">CC70A</strain>
    </source>
</reference>
<dbReference type="InterPro" id="IPR002510">
    <property type="entry name" value="Metalloprtase-TldD/E_N"/>
</dbReference>
<dbReference type="InterPro" id="IPR051463">
    <property type="entry name" value="Peptidase_U62_metallo"/>
</dbReference>
<organism evidence="7 8">
    <name type="scientific">Holtiella tumoricola</name>
    <dbReference type="NCBI Taxonomy" id="3018743"/>
    <lineage>
        <taxon>Bacteria</taxon>
        <taxon>Bacillati</taxon>
        <taxon>Bacillota</taxon>
        <taxon>Clostridia</taxon>
        <taxon>Lachnospirales</taxon>
        <taxon>Cellulosilyticaceae</taxon>
        <taxon>Holtiella</taxon>
    </lineage>
</organism>
<comment type="caution">
    <text evidence="7">The sequence shown here is derived from an EMBL/GenBank/DDBJ whole genome shotgun (WGS) entry which is preliminary data.</text>
</comment>
<evidence type="ECO:0000256" key="1">
    <source>
        <dbReference type="ARBA" id="ARBA00005836"/>
    </source>
</evidence>
<evidence type="ECO:0000259" key="6">
    <source>
        <dbReference type="Pfam" id="PF19289"/>
    </source>
</evidence>
<dbReference type="EMBL" id="JAQIFT010000059">
    <property type="protein sequence ID" value="MDA3733081.1"/>
    <property type="molecule type" value="Genomic_DNA"/>
</dbReference>
<dbReference type="AlphaFoldDB" id="A0AA42J2I4"/>
<dbReference type="Gene3D" id="3.30.2290.10">
    <property type="entry name" value="PmbA/TldD superfamily"/>
    <property type="match status" value="1"/>
</dbReference>
<keyword evidence="3" id="KW-0378">Hydrolase</keyword>
<protein>
    <submittedName>
        <fullName evidence="7">TldD/PmbA family protein</fullName>
    </submittedName>
</protein>
<gene>
    <name evidence="7" type="ORF">PBV87_16515</name>
</gene>
<dbReference type="Proteomes" id="UP001169242">
    <property type="component" value="Unassembled WGS sequence"/>
</dbReference>
<dbReference type="PANTHER" id="PTHR30624">
    <property type="entry name" value="UNCHARACTERIZED PROTEIN TLDD AND PMBA"/>
    <property type="match status" value="1"/>
</dbReference>
<dbReference type="InterPro" id="IPR035068">
    <property type="entry name" value="TldD/PmbA_N"/>
</dbReference>
<accession>A0AA42J2I4</accession>
<dbReference type="InterPro" id="IPR045569">
    <property type="entry name" value="Metalloprtase-TldD/E_C"/>
</dbReference>
<evidence type="ECO:0000256" key="2">
    <source>
        <dbReference type="ARBA" id="ARBA00022670"/>
    </source>
</evidence>
<dbReference type="RefSeq" id="WP_271012993.1">
    <property type="nucleotide sequence ID" value="NZ_JAQIFT010000059.1"/>
</dbReference>
<name>A0AA42J2I4_9FIRM</name>
<keyword evidence="4" id="KW-0482">Metalloprotease</keyword>
<proteinExistence type="inferred from homology"/>
<dbReference type="Pfam" id="PF19289">
    <property type="entry name" value="PmbA_TldD_3rd"/>
    <property type="match status" value="1"/>
</dbReference>
<dbReference type="GO" id="GO:0008237">
    <property type="term" value="F:metallopeptidase activity"/>
    <property type="evidence" value="ECO:0007669"/>
    <property type="project" value="UniProtKB-KW"/>
</dbReference>
<evidence type="ECO:0000313" key="8">
    <source>
        <dbReference type="Proteomes" id="UP001169242"/>
    </source>
</evidence>
<dbReference type="PANTHER" id="PTHR30624:SF0">
    <property type="entry name" value="METALLOPROTEASE SLR0863"/>
    <property type="match status" value="1"/>
</dbReference>
<evidence type="ECO:0000313" key="7">
    <source>
        <dbReference type="EMBL" id="MDA3733081.1"/>
    </source>
</evidence>
<evidence type="ECO:0000256" key="4">
    <source>
        <dbReference type="ARBA" id="ARBA00023049"/>
    </source>
</evidence>
<keyword evidence="2" id="KW-0645">Protease</keyword>
<feature type="domain" description="Metalloprotease TldD/E C-terminal" evidence="6">
    <location>
        <begin position="213"/>
        <end position="444"/>
    </location>
</feature>
<dbReference type="InterPro" id="IPR036059">
    <property type="entry name" value="TldD/PmbA_sf"/>
</dbReference>
<evidence type="ECO:0000259" key="5">
    <source>
        <dbReference type="Pfam" id="PF01523"/>
    </source>
</evidence>
<keyword evidence="8" id="KW-1185">Reference proteome</keyword>
<dbReference type="Pfam" id="PF01523">
    <property type="entry name" value="PmbA_TldD_1st"/>
    <property type="match status" value="1"/>
</dbReference>
<dbReference type="GO" id="GO:0006508">
    <property type="term" value="P:proteolysis"/>
    <property type="evidence" value="ECO:0007669"/>
    <property type="project" value="UniProtKB-KW"/>
</dbReference>
<comment type="similarity">
    <text evidence="1">Belongs to the peptidase U62 family.</text>
</comment>
<evidence type="ECO:0000256" key="3">
    <source>
        <dbReference type="ARBA" id="ARBA00022801"/>
    </source>
</evidence>
<feature type="domain" description="Metalloprotease TldD/E N-terminal" evidence="5">
    <location>
        <begin position="11"/>
        <end position="71"/>
    </location>
</feature>